<reference evidence="2 3" key="1">
    <citation type="journal article" date="2019" name="Commun. Biol.">
        <title>The bagworm genome reveals a unique fibroin gene that provides high tensile strength.</title>
        <authorList>
            <person name="Kono N."/>
            <person name="Nakamura H."/>
            <person name="Ohtoshi R."/>
            <person name="Tomita M."/>
            <person name="Numata K."/>
            <person name="Arakawa K."/>
        </authorList>
    </citation>
    <scope>NUCLEOTIDE SEQUENCE [LARGE SCALE GENOMIC DNA]</scope>
</reference>
<accession>A0A4C1WK97</accession>
<dbReference type="EMBL" id="BGZK01000586">
    <property type="protein sequence ID" value="GBP51671.1"/>
    <property type="molecule type" value="Genomic_DNA"/>
</dbReference>
<evidence type="ECO:0000313" key="2">
    <source>
        <dbReference type="EMBL" id="GBP51671.1"/>
    </source>
</evidence>
<organism evidence="2 3">
    <name type="scientific">Eumeta variegata</name>
    <name type="common">Bagworm moth</name>
    <name type="synonym">Eumeta japonica</name>
    <dbReference type="NCBI Taxonomy" id="151549"/>
    <lineage>
        <taxon>Eukaryota</taxon>
        <taxon>Metazoa</taxon>
        <taxon>Ecdysozoa</taxon>
        <taxon>Arthropoda</taxon>
        <taxon>Hexapoda</taxon>
        <taxon>Insecta</taxon>
        <taxon>Pterygota</taxon>
        <taxon>Neoptera</taxon>
        <taxon>Endopterygota</taxon>
        <taxon>Lepidoptera</taxon>
        <taxon>Glossata</taxon>
        <taxon>Ditrysia</taxon>
        <taxon>Tineoidea</taxon>
        <taxon>Psychidae</taxon>
        <taxon>Oiketicinae</taxon>
        <taxon>Eumeta</taxon>
    </lineage>
</organism>
<comment type="caution">
    <text evidence="2">The sequence shown here is derived from an EMBL/GenBank/DDBJ whole genome shotgun (WGS) entry which is preliminary data.</text>
</comment>
<sequence>MLSRCRQNLPWSTSLQHDGEAARWMSHFCESITEYRRKIIVSVLAFDQRVRVPVAHYRFHHPTPSSIKPLPPPSPHSPPPSEIAAENLAPLSIRNNCGVSTPRAGRLSDETFPGNLLRMSPRSSAGTSREFVDPRRVAGGLARSHSAAARIHLLPSLSIVTLSCVTIRRRARDFPTDLDPTSWHQLTSTTMEQLSPGTTILEGTVQLATTVFKGRTFSCTTD</sequence>
<evidence type="ECO:0000256" key="1">
    <source>
        <dbReference type="SAM" id="MobiDB-lite"/>
    </source>
</evidence>
<name>A0A4C1WK97_EUMVA</name>
<gene>
    <name evidence="2" type="ORF">EVAR_48294_1</name>
</gene>
<feature type="region of interest" description="Disordered" evidence="1">
    <location>
        <begin position="62"/>
        <end position="83"/>
    </location>
</feature>
<feature type="region of interest" description="Disordered" evidence="1">
    <location>
        <begin position="100"/>
        <end position="131"/>
    </location>
</feature>
<feature type="compositionally biased region" description="Pro residues" evidence="1">
    <location>
        <begin position="69"/>
        <end position="81"/>
    </location>
</feature>
<dbReference type="Proteomes" id="UP000299102">
    <property type="component" value="Unassembled WGS sequence"/>
</dbReference>
<evidence type="ECO:0000313" key="3">
    <source>
        <dbReference type="Proteomes" id="UP000299102"/>
    </source>
</evidence>
<proteinExistence type="predicted"/>
<dbReference type="AlphaFoldDB" id="A0A4C1WK97"/>
<keyword evidence="3" id="KW-1185">Reference proteome</keyword>
<protein>
    <submittedName>
        <fullName evidence="2">Uncharacterized protein</fullName>
    </submittedName>
</protein>